<accession>B9YD96</accession>
<dbReference type="EMBL" id="ACCF01000240">
    <property type="protein sequence ID" value="EEF66038.1"/>
    <property type="molecule type" value="Genomic_DNA"/>
</dbReference>
<proteinExistence type="predicted"/>
<dbReference type="Proteomes" id="UP000005950">
    <property type="component" value="Unassembled WGS sequence"/>
</dbReference>
<evidence type="ECO:0000313" key="1">
    <source>
        <dbReference type="EMBL" id="EEF66038.1"/>
    </source>
</evidence>
<organism evidence="1 2">
    <name type="scientific">Holdemania filiformis DSM 12042</name>
    <dbReference type="NCBI Taxonomy" id="545696"/>
    <lineage>
        <taxon>Bacteria</taxon>
        <taxon>Bacillati</taxon>
        <taxon>Bacillota</taxon>
        <taxon>Erysipelotrichia</taxon>
        <taxon>Erysipelotrichales</taxon>
        <taxon>Erysipelotrichaceae</taxon>
        <taxon>Holdemania</taxon>
    </lineage>
</organism>
<protein>
    <submittedName>
        <fullName evidence="1">Uncharacterized protein</fullName>
    </submittedName>
</protein>
<dbReference type="AlphaFoldDB" id="B9YD96"/>
<reference evidence="1 2" key="2">
    <citation type="submission" date="2009-02" db="EMBL/GenBank/DDBJ databases">
        <title>Draft genome sequence of Holdemania filiformis DSM 12042.</title>
        <authorList>
            <person name="Sudarsanam P."/>
            <person name="Ley R."/>
            <person name="Guruge J."/>
            <person name="Turnbaugh P.J."/>
            <person name="Mahowald M."/>
            <person name="Liep D."/>
            <person name="Gordon J."/>
        </authorList>
    </citation>
    <scope>NUCLEOTIDE SEQUENCE [LARGE SCALE GENOMIC DNA]</scope>
    <source>
        <strain evidence="1 2">DSM 12042</strain>
    </source>
</reference>
<reference evidence="1 2" key="1">
    <citation type="submission" date="2008-12" db="EMBL/GenBank/DDBJ databases">
        <authorList>
            <person name="Fulton L."/>
            <person name="Clifton S."/>
            <person name="Fulton B."/>
            <person name="Xu J."/>
            <person name="Minx P."/>
            <person name="Pepin K.H."/>
            <person name="Johnson M."/>
            <person name="Bhonagiri V."/>
            <person name="Nash W.E."/>
            <person name="Mardis E.R."/>
            <person name="Wilson R.K."/>
        </authorList>
    </citation>
    <scope>NUCLEOTIDE SEQUENCE [LARGE SCALE GENOMIC DNA]</scope>
    <source>
        <strain evidence="1 2">DSM 12042</strain>
    </source>
</reference>
<gene>
    <name evidence="1" type="ORF">HOLDEFILI_03811</name>
</gene>
<evidence type="ECO:0000313" key="2">
    <source>
        <dbReference type="Proteomes" id="UP000005950"/>
    </source>
</evidence>
<dbReference type="HOGENOM" id="CLU_3271186_0_0_9"/>
<name>B9YD96_9FIRM</name>
<comment type="caution">
    <text evidence="1">The sequence shown here is derived from an EMBL/GenBank/DDBJ whole genome shotgun (WGS) entry which is preliminary data.</text>
</comment>
<sequence>MGFHKSGSFLSRSMLAEPLFILKPQFKRWKNKTGCGTIDKK</sequence>